<dbReference type="PROSITE" id="PS51782">
    <property type="entry name" value="LYSM"/>
    <property type="match status" value="3"/>
</dbReference>
<reference evidence="4" key="1">
    <citation type="journal article" date="2022" name="Environ. Microbiol.">
        <title>Geoalkalibacter halelectricus SAP #1 sp. nov. possessing extracellular electron transfer and mineral#reducing capabilities from a haloalkaline environment.</title>
        <authorList>
            <person name="Yadav S."/>
            <person name="Singh R."/>
            <person name="Sundharam S.S."/>
            <person name="Chaudhary S."/>
            <person name="Krishnamurthi S."/>
            <person name="Patil S.A."/>
        </authorList>
    </citation>
    <scope>NUCLEOTIDE SEQUENCE</scope>
    <source>
        <strain evidence="4">SAP-1</strain>
    </source>
</reference>
<proteinExistence type="predicted"/>
<sequence length="574" mass="64476">MVKLCLLLALALFAGGCSLEAFSRSAQESASSAALATGPESSSQVGQQGAAGYSGKDFSGEGLTEEEHGAEPQTSMDLADSVWEPDFNLIEDAETAADLELLEVNPVFLESEGEIRVCLQPAFDFPVVENEQVRYFVDLYSGPARQTFARWLERSGRYIPMMRSIFAEYGLPEDLAYLAMIESGFNSRAYSWAHAVGPWQFIESTGRMYGLENDWWFDERRDPEKATHAAARYLRDLHRQFDGDWYLAVAAYNAGPGRIQGAIRTFGERDFWKISRGQHLQLETRQFVPKLLASLIIIRDLEGHGFTDLEFHEALAYDVATVPSATDLQLVAELSGVSYDEIKALNPELKRWSTPPGRKNHALRLPVGSKDAFVAAYAQVPVAKRVRYHHHRVQAGDTLLKLAGQYQIRVEDIVALNNIRDPRALRIGSDLILPLREGYSPRVLEELADDHARSRRRTYTVRQGDSLWSIARRFDVTERELRVWNNLGWSNLLRPGQVLAVSAPGRATAASSQRSQAPRSQITYTVKPGDTLWDIGRRYQVGTREIKDWNNLKQGHVLRPGDQLTLMVPQAQRG</sequence>
<dbReference type="RefSeq" id="WP_260749621.1">
    <property type="nucleotide sequence ID" value="NZ_CP092109.1"/>
</dbReference>
<dbReference type="SUPFAM" id="SSF54106">
    <property type="entry name" value="LysM domain"/>
    <property type="match status" value="3"/>
</dbReference>
<evidence type="ECO:0000259" key="3">
    <source>
        <dbReference type="PROSITE" id="PS51782"/>
    </source>
</evidence>
<organism evidence="4 5">
    <name type="scientific">Geoalkalibacter halelectricus</name>
    <dbReference type="NCBI Taxonomy" id="2847045"/>
    <lineage>
        <taxon>Bacteria</taxon>
        <taxon>Pseudomonadati</taxon>
        <taxon>Thermodesulfobacteriota</taxon>
        <taxon>Desulfuromonadia</taxon>
        <taxon>Desulfuromonadales</taxon>
        <taxon>Geoalkalibacteraceae</taxon>
        <taxon>Geoalkalibacter</taxon>
    </lineage>
</organism>
<dbReference type="InterPro" id="IPR023346">
    <property type="entry name" value="Lysozyme-like_dom_sf"/>
</dbReference>
<dbReference type="CDD" id="cd00118">
    <property type="entry name" value="LysM"/>
    <property type="match status" value="3"/>
</dbReference>
<feature type="domain" description="LysM" evidence="3">
    <location>
        <begin position="389"/>
        <end position="433"/>
    </location>
</feature>
<dbReference type="SMART" id="SM00257">
    <property type="entry name" value="LysM"/>
    <property type="match status" value="3"/>
</dbReference>
<feature type="signal peptide" evidence="2">
    <location>
        <begin position="1"/>
        <end position="23"/>
    </location>
</feature>
<dbReference type="PROSITE" id="PS51257">
    <property type="entry name" value="PROKAR_LIPOPROTEIN"/>
    <property type="match status" value="1"/>
</dbReference>
<feature type="domain" description="LysM" evidence="3">
    <location>
        <begin position="457"/>
        <end position="501"/>
    </location>
</feature>
<keyword evidence="2" id="KW-0732">Signal</keyword>
<dbReference type="CDD" id="cd16894">
    <property type="entry name" value="MltD-like"/>
    <property type="match status" value="1"/>
</dbReference>
<protein>
    <submittedName>
        <fullName evidence="4">LysM peptidoglycan-binding domain-containing protein</fullName>
    </submittedName>
</protein>
<dbReference type="PANTHER" id="PTHR33734">
    <property type="entry name" value="LYSM DOMAIN-CONTAINING GPI-ANCHORED PROTEIN 2"/>
    <property type="match status" value="1"/>
</dbReference>
<dbReference type="InterPro" id="IPR018392">
    <property type="entry name" value="LysM"/>
</dbReference>
<gene>
    <name evidence="4" type="ORF">L9S41_07620</name>
</gene>
<evidence type="ECO:0000256" key="2">
    <source>
        <dbReference type="SAM" id="SignalP"/>
    </source>
</evidence>
<name>A0ABY5ZRK0_9BACT</name>
<dbReference type="Pfam" id="PF01476">
    <property type="entry name" value="LysM"/>
    <property type="match status" value="3"/>
</dbReference>
<dbReference type="PANTHER" id="PTHR33734:SF22">
    <property type="entry name" value="MEMBRANE-BOUND LYTIC MUREIN TRANSGLYCOSYLASE D"/>
    <property type="match status" value="1"/>
</dbReference>
<dbReference type="Pfam" id="PF01464">
    <property type="entry name" value="SLT"/>
    <property type="match status" value="1"/>
</dbReference>
<dbReference type="Proteomes" id="UP001060414">
    <property type="component" value="Chromosome"/>
</dbReference>
<evidence type="ECO:0000256" key="1">
    <source>
        <dbReference type="SAM" id="MobiDB-lite"/>
    </source>
</evidence>
<dbReference type="SUPFAM" id="SSF53955">
    <property type="entry name" value="Lysozyme-like"/>
    <property type="match status" value="1"/>
</dbReference>
<feature type="domain" description="LysM" evidence="3">
    <location>
        <begin position="522"/>
        <end position="566"/>
    </location>
</feature>
<keyword evidence="5" id="KW-1185">Reference proteome</keyword>
<dbReference type="InterPro" id="IPR036779">
    <property type="entry name" value="LysM_dom_sf"/>
</dbReference>
<accession>A0ABY5ZRK0</accession>
<dbReference type="Gene3D" id="1.10.530.10">
    <property type="match status" value="1"/>
</dbReference>
<feature type="region of interest" description="Disordered" evidence="1">
    <location>
        <begin position="33"/>
        <end position="75"/>
    </location>
</feature>
<evidence type="ECO:0000313" key="4">
    <source>
        <dbReference type="EMBL" id="UWZ81248.1"/>
    </source>
</evidence>
<evidence type="ECO:0000313" key="5">
    <source>
        <dbReference type="Proteomes" id="UP001060414"/>
    </source>
</evidence>
<dbReference type="InterPro" id="IPR008258">
    <property type="entry name" value="Transglycosylase_SLT_dom_1"/>
</dbReference>
<feature type="chain" id="PRO_5046015083" evidence="2">
    <location>
        <begin position="24"/>
        <end position="574"/>
    </location>
</feature>
<dbReference type="EMBL" id="CP092109">
    <property type="protein sequence ID" value="UWZ81248.1"/>
    <property type="molecule type" value="Genomic_DNA"/>
</dbReference>
<dbReference type="Gene3D" id="3.10.350.10">
    <property type="entry name" value="LysM domain"/>
    <property type="match status" value="3"/>
</dbReference>